<evidence type="ECO:0000313" key="2">
    <source>
        <dbReference type="EMBL" id="KAG5611671.1"/>
    </source>
</evidence>
<dbReference type="AlphaFoldDB" id="A0A9J5ZI56"/>
<accession>A0A9J5ZI56</accession>
<proteinExistence type="predicted"/>
<dbReference type="EMBL" id="JACXVP010000004">
    <property type="protein sequence ID" value="KAG5611671.1"/>
    <property type="molecule type" value="Genomic_DNA"/>
</dbReference>
<sequence>MQGHFILHSSSCLCCLIVYQYYHNQKNSTNLAIFEYFIELTTDIPVMNSRNVPYTAQMVIQLSLRSKKTREVVSNWWSTNVADKLKKKMNVLKKWCGKNLKRNAKTETKIKKKKKKPIKLRRGRSGVWVANWNKKKIECMDVMGNESRKARTRMWLQQTEQEEEETDENKEGGQSFSERLNSNTPKIQKNHTNIYGAKQGTLASALVTSLNPTAETRVEALQASKEAFLMTKTKTSWICKGKACSGPRR</sequence>
<protein>
    <submittedName>
        <fullName evidence="2">Uncharacterized protein</fullName>
    </submittedName>
</protein>
<organism evidence="2 3">
    <name type="scientific">Solanum commersonii</name>
    <name type="common">Commerson's wild potato</name>
    <name type="synonym">Commerson's nightshade</name>
    <dbReference type="NCBI Taxonomy" id="4109"/>
    <lineage>
        <taxon>Eukaryota</taxon>
        <taxon>Viridiplantae</taxon>
        <taxon>Streptophyta</taxon>
        <taxon>Embryophyta</taxon>
        <taxon>Tracheophyta</taxon>
        <taxon>Spermatophyta</taxon>
        <taxon>Magnoliopsida</taxon>
        <taxon>eudicotyledons</taxon>
        <taxon>Gunneridae</taxon>
        <taxon>Pentapetalae</taxon>
        <taxon>asterids</taxon>
        <taxon>lamiids</taxon>
        <taxon>Solanales</taxon>
        <taxon>Solanaceae</taxon>
        <taxon>Solanoideae</taxon>
        <taxon>Solaneae</taxon>
        <taxon>Solanum</taxon>
    </lineage>
</organism>
<feature type="compositionally biased region" description="Polar residues" evidence="1">
    <location>
        <begin position="172"/>
        <end position="188"/>
    </location>
</feature>
<evidence type="ECO:0000256" key="1">
    <source>
        <dbReference type="SAM" id="MobiDB-lite"/>
    </source>
</evidence>
<dbReference type="Proteomes" id="UP000824120">
    <property type="component" value="Chromosome 4"/>
</dbReference>
<name>A0A9J5ZI56_SOLCO</name>
<gene>
    <name evidence="2" type="ORF">H5410_022952</name>
</gene>
<reference evidence="2 3" key="1">
    <citation type="submission" date="2020-09" db="EMBL/GenBank/DDBJ databases">
        <title>De no assembly of potato wild relative species, Solanum commersonii.</title>
        <authorList>
            <person name="Cho K."/>
        </authorList>
    </citation>
    <scope>NUCLEOTIDE SEQUENCE [LARGE SCALE GENOMIC DNA]</scope>
    <source>
        <strain evidence="2">LZ3.2</strain>
        <tissue evidence="2">Leaf</tissue>
    </source>
</reference>
<feature type="region of interest" description="Disordered" evidence="1">
    <location>
        <begin position="156"/>
        <end position="188"/>
    </location>
</feature>
<keyword evidence="3" id="KW-1185">Reference proteome</keyword>
<comment type="caution">
    <text evidence="2">The sequence shown here is derived from an EMBL/GenBank/DDBJ whole genome shotgun (WGS) entry which is preliminary data.</text>
</comment>
<evidence type="ECO:0000313" key="3">
    <source>
        <dbReference type="Proteomes" id="UP000824120"/>
    </source>
</evidence>